<feature type="region of interest" description="Disordered" evidence="10">
    <location>
        <begin position="101"/>
        <end position="145"/>
    </location>
</feature>
<accession>A0ABP0FA83</accession>
<dbReference type="SMART" id="SM00042">
    <property type="entry name" value="CUB"/>
    <property type="match status" value="1"/>
</dbReference>
<protein>
    <recommendedName>
        <fullName evidence="9">Metalloendopeptidase</fullName>
        <ecNumber evidence="9">3.4.24.-</ecNumber>
    </recommendedName>
</protein>
<dbReference type="PANTHER" id="PTHR23282:SF142">
    <property type="entry name" value="MAM DOMAIN-CONTAINING PROTEIN"/>
    <property type="match status" value="1"/>
</dbReference>
<feature type="domain" description="MAM" evidence="12">
    <location>
        <begin position="810"/>
        <end position="1023"/>
    </location>
</feature>
<feature type="region of interest" description="Disordered" evidence="10">
    <location>
        <begin position="1213"/>
        <end position="1290"/>
    </location>
</feature>
<keyword evidence="6 7" id="KW-1015">Disulfide bond</keyword>
<keyword evidence="1 8" id="KW-0645">Protease</keyword>
<feature type="signal peptide" evidence="9">
    <location>
        <begin position="1"/>
        <end position="22"/>
    </location>
</feature>
<dbReference type="SUPFAM" id="SSF49854">
    <property type="entry name" value="Spermadhesin, CUB domain"/>
    <property type="match status" value="1"/>
</dbReference>
<evidence type="ECO:0000256" key="6">
    <source>
        <dbReference type="ARBA" id="ARBA00023157"/>
    </source>
</evidence>
<feature type="domain" description="CUB" evidence="11">
    <location>
        <begin position="438"/>
        <end position="553"/>
    </location>
</feature>
<dbReference type="InterPro" id="IPR035914">
    <property type="entry name" value="Sperma_CUB_dom_sf"/>
</dbReference>
<dbReference type="InterPro" id="IPR000859">
    <property type="entry name" value="CUB_dom"/>
</dbReference>
<dbReference type="InterPro" id="IPR013320">
    <property type="entry name" value="ConA-like_dom_sf"/>
</dbReference>
<organism evidence="14 15">
    <name type="scientific">Clavelina lepadiformis</name>
    <name type="common">Light-bulb sea squirt</name>
    <name type="synonym">Ascidia lepadiformis</name>
    <dbReference type="NCBI Taxonomy" id="159417"/>
    <lineage>
        <taxon>Eukaryota</taxon>
        <taxon>Metazoa</taxon>
        <taxon>Chordata</taxon>
        <taxon>Tunicata</taxon>
        <taxon>Ascidiacea</taxon>
        <taxon>Aplousobranchia</taxon>
        <taxon>Clavelinidae</taxon>
        <taxon>Clavelina</taxon>
    </lineage>
</organism>
<feature type="compositionally biased region" description="Acidic residues" evidence="10">
    <location>
        <begin position="103"/>
        <end position="141"/>
    </location>
</feature>
<dbReference type="InterPro" id="IPR006026">
    <property type="entry name" value="Peptidase_Metallo"/>
</dbReference>
<feature type="domain" description="MAM" evidence="12">
    <location>
        <begin position="1546"/>
        <end position="1745"/>
    </location>
</feature>
<evidence type="ECO:0000256" key="2">
    <source>
        <dbReference type="ARBA" id="ARBA00022723"/>
    </source>
</evidence>
<keyword evidence="9" id="KW-0732">Signal</keyword>
<dbReference type="Gene3D" id="2.60.120.200">
    <property type="match status" value="5"/>
</dbReference>
<evidence type="ECO:0000256" key="9">
    <source>
        <dbReference type="RuleBase" id="RU361183"/>
    </source>
</evidence>
<feature type="compositionally biased region" description="Low complexity" evidence="10">
    <location>
        <begin position="1552"/>
        <end position="1561"/>
    </location>
</feature>
<keyword evidence="15" id="KW-1185">Reference proteome</keyword>
<comment type="cofactor">
    <cofactor evidence="8 9">
        <name>Zn(2+)</name>
        <dbReference type="ChEBI" id="CHEBI:29105"/>
    </cofactor>
    <text evidence="8 9">Binds 1 zinc ion per subunit.</text>
</comment>
<keyword evidence="4 8" id="KW-0862">Zinc</keyword>
<dbReference type="Pfam" id="PF00431">
    <property type="entry name" value="CUB"/>
    <property type="match status" value="1"/>
</dbReference>
<feature type="binding site" evidence="8">
    <location>
        <position position="328"/>
    </location>
    <ligand>
        <name>Zn(2+)</name>
        <dbReference type="ChEBI" id="CHEBI:29105"/>
        <note>catalytic</note>
    </ligand>
</feature>
<evidence type="ECO:0000313" key="15">
    <source>
        <dbReference type="Proteomes" id="UP001642483"/>
    </source>
</evidence>
<feature type="domain" description="Peptidase M12A" evidence="13">
    <location>
        <begin position="228"/>
        <end position="431"/>
    </location>
</feature>
<comment type="caution">
    <text evidence="14">The sequence shown here is derived from an EMBL/GenBank/DDBJ whole genome shotgun (WGS) entry which is preliminary data.</text>
</comment>
<feature type="domain" description="MAM" evidence="12">
    <location>
        <begin position="578"/>
        <end position="743"/>
    </location>
</feature>
<sequence length="1810" mass="200664">MMWKLFLTTVVLLLIASYTAESRSYFREQDVARYVRSIDEGPTEVTEENPTSSGEEFGVGREELSRTNVDKDLGAVIYRPVPGVGNIREFLNTLFRKNGGNMEETESEFEEPTSIAEETETTESYEDEEEEGTEPSYEVDDQTSAAPFTDNSELEAEIENQLNPEHAKSNISPYSTSEGVDPNDPEEIARIEFYSKNRGTYKEIAEINENANITGLFEGDVKMDRRRNAAGGGNIWPKTKRGTKRGLALIPYKISNKYNSSQVGVIKSAMALYSKHTCVRFVPRRTEISYIFISDGKGCWAYVGKTGYSAQTVSLGIPGCVVKGIIAHELMHVVGFQHEHSRSDRDQFVKVLNQNIKDGMSLNFEKYNNTKNLVIYDYNSVMHYSRTAFSKQIYLPSIQVMPKRNPEPSIGQRDRLSPYDIEEVKYLYNCQPGTYQRCGQDFFNSKGGSFNSPSYPSAYPKEAHCTWNITAPKGRYVSITFRDIDIADSELCQNDAIHIHDGKDAAAPVMQTICGKKSDDINIVSSGRNLFIIFTSDTSRDANTGFRAVFRQTTTPGQPPAPLEVPTLPPIPRKVNRFDCNFEKGVCGMSQDSFDRLDWLRTKLPTPSRDTGPTVDHTTGGGFYMFVESSLPAQAGDNAIIRTPWMTGNTAFCVNFAYHMYGVYMGSLRLYAFEKRRGSDYGHEVLLWENQGNQGRRWKTKQIAYSRRRNVESVQFYWEAYVFYYQSDMAIDDIAIRPGGCGNRPSPTTSSSLLEVWTTNRKPPTAIPTTTTTTRRTTTTPRATTTTTRKTTTRRPTTTSTTTQSIYSSINCTFDNDLCGWAQSTDDNFDWAHISGATPSHGTGPSADHTSGSGKYLFIEASSPRRSGHIARLVSPLLTPRKHCVHMWYHMYGKQTGSLTVTQVVDSTPTQLTEIVGERGDSWQSLSVEVSAGVVRKTARDAIPPEPPVEDEETEEGYADVPLADLPPAEEIRYDSIVVARHPTGSLRDFPSIQVVIEATRAGGYAGDIGIDDVVITDGPCVQPAVVTTAPTLMTQFSCDFERPNGICDMTQSADDDFDWIEHSGSTSSDGTGPSADHTKDTEEGVYLYLESSSPRRINDVAELSTPKLVPSQYCVTFAVHMFGSAMGDMEVLSAEQTGTVSDEKVRPTRRWFESGGRVDRWSVESFEFRPAAKARYVWFIFKGKIGPSFTSDLAIDDISVTPGGCGGPVASTVVTTTTRPRPTTTSTTTSSTTTTTTTPKPTTTTTPRPTTTPTTTTTITPRPTTTPTTTTTTTTTTTPKTTTRKTTTSEIPQTLSVDLYPAAFACNFETGAFCNMQQSATDRFDWIEGQGKTSSSGTGPDGDHTAGLAGNGNYVFIEASSPRKSGDIASLLTPQLSVQTSQRCVTFWYHMWGSGMGNLRVFADFKPPIRSRKSSLSQRSELVYQKLGNQNADWKMARVTFDQELAYYGGSVQIRFAGERGSSFQGDMAIDDICIAEGPCDASSQCTPAGSLRATALPAKSRTTRPSPPTTTTTTTRPTRTTTTTRSTASTARPPVPGNLQAGMPPCTFENSRPNRNPQRNRPPVPGDGSQDLGAFEPPSVIARDRMCGWKQLVAQDQFNWTRHRGPTTSRGTGPSADHTTSRGYYMYIEASGPQKPNDVALLQTYSLRPSEYCVDLYYHMHGISAGRLSIRSLQKLQNGKYVNSYLNNKAGNQRDRWHHLQVDYKPRADAVNTLFRIEGVVGKDYRSDIAIDDTTILPGKCDACKAPNHRFVNNLNQEQKFTTGCIDSSLFWVRCCNLTQEKAIYRRVRRCNPDMFSAARLNWYCNYL</sequence>
<keyword evidence="2 8" id="KW-0479">Metal-binding</keyword>
<evidence type="ECO:0000313" key="14">
    <source>
        <dbReference type="EMBL" id="CAK8675733.1"/>
    </source>
</evidence>
<feature type="active site" evidence="8">
    <location>
        <position position="329"/>
    </location>
</feature>
<keyword evidence="5 8" id="KW-0482">Metalloprotease</keyword>
<evidence type="ECO:0000256" key="5">
    <source>
        <dbReference type="ARBA" id="ARBA00023049"/>
    </source>
</evidence>
<feature type="compositionally biased region" description="Low complexity" evidence="10">
    <location>
        <begin position="1511"/>
        <end position="1534"/>
    </location>
</feature>
<dbReference type="Proteomes" id="UP001642483">
    <property type="component" value="Unassembled WGS sequence"/>
</dbReference>
<feature type="chain" id="PRO_5044994746" description="Metalloendopeptidase" evidence="9">
    <location>
        <begin position="23"/>
        <end position="1810"/>
    </location>
</feature>
<feature type="domain" description="MAM" evidence="12">
    <location>
        <begin position="1305"/>
        <end position="1483"/>
    </location>
</feature>
<evidence type="ECO:0000256" key="8">
    <source>
        <dbReference type="PROSITE-ProRule" id="PRU01211"/>
    </source>
</evidence>
<feature type="region of interest" description="Disordered" evidence="10">
    <location>
        <begin position="761"/>
        <end position="802"/>
    </location>
</feature>
<dbReference type="EC" id="3.4.24.-" evidence="9"/>
<dbReference type="PROSITE" id="PS01180">
    <property type="entry name" value="CUB"/>
    <property type="match status" value="1"/>
</dbReference>
<reference evidence="14 15" key="1">
    <citation type="submission" date="2024-02" db="EMBL/GenBank/DDBJ databases">
        <authorList>
            <person name="Daric V."/>
            <person name="Darras S."/>
        </authorList>
    </citation>
    <scope>NUCLEOTIDE SEQUENCE [LARGE SCALE GENOMIC DNA]</scope>
</reference>
<dbReference type="EMBL" id="CAWYQH010000024">
    <property type="protein sequence ID" value="CAK8675733.1"/>
    <property type="molecule type" value="Genomic_DNA"/>
</dbReference>
<feature type="region of interest" description="Disordered" evidence="10">
    <location>
        <begin position="41"/>
        <end position="65"/>
    </location>
</feature>
<dbReference type="SMART" id="SM00235">
    <property type="entry name" value="ZnMc"/>
    <property type="match status" value="1"/>
</dbReference>
<dbReference type="SMART" id="SM00137">
    <property type="entry name" value="MAM"/>
    <property type="match status" value="5"/>
</dbReference>
<evidence type="ECO:0000256" key="4">
    <source>
        <dbReference type="ARBA" id="ARBA00022833"/>
    </source>
</evidence>
<dbReference type="InterPro" id="IPR000998">
    <property type="entry name" value="MAM_dom"/>
</dbReference>
<feature type="domain" description="MAM" evidence="12">
    <location>
        <begin position="1037"/>
        <end position="1208"/>
    </location>
</feature>
<dbReference type="Gene3D" id="3.40.390.10">
    <property type="entry name" value="Collagenase (Catalytic Domain)"/>
    <property type="match status" value="1"/>
</dbReference>
<dbReference type="Gene3D" id="2.60.120.290">
    <property type="entry name" value="Spermadhesin, CUB domain"/>
    <property type="match status" value="1"/>
</dbReference>
<feature type="compositionally biased region" description="Low complexity" evidence="10">
    <location>
        <begin position="1216"/>
        <end position="1289"/>
    </location>
</feature>
<dbReference type="PRINTS" id="PR00480">
    <property type="entry name" value="ASTACIN"/>
</dbReference>
<dbReference type="Pfam" id="PF01400">
    <property type="entry name" value="Astacin"/>
    <property type="match status" value="1"/>
</dbReference>
<feature type="binding site" evidence="8">
    <location>
        <position position="332"/>
    </location>
    <ligand>
        <name>Zn(2+)</name>
        <dbReference type="ChEBI" id="CHEBI:29105"/>
        <note>catalytic</note>
    </ligand>
</feature>
<evidence type="ECO:0000256" key="1">
    <source>
        <dbReference type="ARBA" id="ARBA00022670"/>
    </source>
</evidence>
<evidence type="ECO:0000259" key="13">
    <source>
        <dbReference type="PROSITE" id="PS51864"/>
    </source>
</evidence>
<feature type="region of interest" description="Disordered" evidence="10">
    <location>
        <begin position="161"/>
        <end position="184"/>
    </location>
</feature>
<dbReference type="PROSITE" id="PS50060">
    <property type="entry name" value="MAM_2"/>
    <property type="match status" value="5"/>
</dbReference>
<dbReference type="SUPFAM" id="SSF49899">
    <property type="entry name" value="Concanavalin A-like lectins/glucanases"/>
    <property type="match status" value="5"/>
</dbReference>
<dbReference type="SUPFAM" id="SSF55486">
    <property type="entry name" value="Metalloproteases ('zincins'), catalytic domain"/>
    <property type="match status" value="1"/>
</dbReference>
<dbReference type="InterPro" id="IPR001506">
    <property type="entry name" value="Peptidase_M12A"/>
</dbReference>
<comment type="caution">
    <text evidence="7">Lacks conserved residue(s) required for the propagation of feature annotation.</text>
</comment>
<dbReference type="CDD" id="cd06263">
    <property type="entry name" value="MAM"/>
    <property type="match status" value="5"/>
</dbReference>
<proteinExistence type="predicted"/>
<evidence type="ECO:0000259" key="12">
    <source>
        <dbReference type="PROSITE" id="PS50060"/>
    </source>
</evidence>
<dbReference type="InterPro" id="IPR051560">
    <property type="entry name" value="MAM_domain-containing"/>
</dbReference>
<gene>
    <name evidence="14" type="ORF">CVLEPA_LOCUS5275</name>
</gene>
<dbReference type="PANTHER" id="PTHR23282">
    <property type="entry name" value="APICAL ENDOSOMAL GLYCOPROTEIN PRECURSOR"/>
    <property type="match status" value="1"/>
</dbReference>
<dbReference type="InterPro" id="IPR024079">
    <property type="entry name" value="MetalloPept_cat_dom_sf"/>
</dbReference>
<evidence type="ECO:0000256" key="10">
    <source>
        <dbReference type="SAM" id="MobiDB-lite"/>
    </source>
</evidence>
<evidence type="ECO:0000259" key="11">
    <source>
        <dbReference type="PROSITE" id="PS01180"/>
    </source>
</evidence>
<feature type="binding site" evidence="8">
    <location>
        <position position="338"/>
    </location>
    <ligand>
        <name>Zn(2+)</name>
        <dbReference type="ChEBI" id="CHEBI:29105"/>
        <note>catalytic</note>
    </ligand>
</feature>
<evidence type="ECO:0000256" key="3">
    <source>
        <dbReference type="ARBA" id="ARBA00022801"/>
    </source>
</evidence>
<dbReference type="CDD" id="cd00041">
    <property type="entry name" value="CUB"/>
    <property type="match status" value="1"/>
</dbReference>
<keyword evidence="3 8" id="KW-0378">Hydrolase</keyword>
<feature type="compositionally biased region" description="Polar residues" evidence="10">
    <location>
        <begin position="169"/>
        <end position="178"/>
    </location>
</feature>
<feature type="region of interest" description="Disordered" evidence="10">
    <location>
        <begin position="1062"/>
        <end position="1081"/>
    </location>
</feature>
<feature type="region of interest" description="Disordered" evidence="10">
    <location>
        <begin position="1493"/>
        <end position="1577"/>
    </location>
</feature>
<dbReference type="PROSITE" id="PS00740">
    <property type="entry name" value="MAM_1"/>
    <property type="match status" value="1"/>
</dbReference>
<dbReference type="Pfam" id="PF00629">
    <property type="entry name" value="MAM"/>
    <property type="match status" value="5"/>
</dbReference>
<name>A0ABP0FA83_CLALP</name>
<evidence type="ECO:0000256" key="7">
    <source>
        <dbReference type="PROSITE-ProRule" id="PRU00059"/>
    </source>
</evidence>
<dbReference type="PROSITE" id="PS51864">
    <property type="entry name" value="ASTACIN"/>
    <property type="match status" value="1"/>
</dbReference>
<feature type="compositionally biased region" description="Low complexity" evidence="10">
    <location>
        <begin position="1064"/>
        <end position="1075"/>
    </location>
</feature>
<feature type="disulfide bond" evidence="7">
    <location>
        <begin position="438"/>
        <end position="465"/>
    </location>
</feature>